<dbReference type="eggNOG" id="KOG2605">
    <property type="taxonomic scope" value="Eukaryota"/>
</dbReference>
<dbReference type="OMA" id="ICQFRAL"/>
<organism evidence="3 4">
    <name type="scientific">Gossypium raimondii</name>
    <name type="common">Peruvian cotton</name>
    <name type="synonym">Gossypium klotzschianum subsp. raimondii</name>
    <dbReference type="NCBI Taxonomy" id="29730"/>
    <lineage>
        <taxon>Eukaryota</taxon>
        <taxon>Viridiplantae</taxon>
        <taxon>Streptophyta</taxon>
        <taxon>Embryophyta</taxon>
        <taxon>Tracheophyta</taxon>
        <taxon>Spermatophyta</taxon>
        <taxon>Magnoliopsida</taxon>
        <taxon>eudicotyledons</taxon>
        <taxon>Gunneridae</taxon>
        <taxon>Pentapetalae</taxon>
        <taxon>rosids</taxon>
        <taxon>malvids</taxon>
        <taxon>Malvales</taxon>
        <taxon>Malvaceae</taxon>
        <taxon>Malvoideae</taxon>
        <taxon>Gossypium</taxon>
    </lineage>
</organism>
<dbReference type="Gene3D" id="3.90.70.80">
    <property type="match status" value="1"/>
</dbReference>
<protein>
    <recommendedName>
        <fullName evidence="2">OTU domain-containing protein</fullName>
    </recommendedName>
</protein>
<evidence type="ECO:0000313" key="4">
    <source>
        <dbReference type="Proteomes" id="UP000032304"/>
    </source>
</evidence>
<keyword evidence="4" id="KW-1185">Reference proteome</keyword>
<dbReference type="PANTHER" id="PTHR12419:SF90">
    <property type="entry name" value="OS02G0819500 PROTEIN"/>
    <property type="match status" value="1"/>
</dbReference>
<dbReference type="GO" id="GO:0004843">
    <property type="term" value="F:cysteine-type deubiquitinase activity"/>
    <property type="evidence" value="ECO:0007669"/>
    <property type="project" value="TreeGrafter"/>
</dbReference>
<dbReference type="CDD" id="cd22751">
    <property type="entry name" value="OTU_plant_OTU9-like"/>
    <property type="match status" value="1"/>
</dbReference>
<feature type="domain" description="OTU" evidence="2">
    <location>
        <begin position="180"/>
        <end position="290"/>
    </location>
</feature>
<dbReference type="InterPro" id="IPR003323">
    <property type="entry name" value="OTU_dom"/>
</dbReference>
<dbReference type="AlphaFoldDB" id="A0A0D2VJ07"/>
<evidence type="ECO:0000256" key="1">
    <source>
        <dbReference type="ARBA" id="ARBA00010407"/>
    </source>
</evidence>
<accession>A0A0D2VJ07</accession>
<dbReference type="PROSITE" id="PS50802">
    <property type="entry name" value="OTU"/>
    <property type="match status" value="1"/>
</dbReference>
<evidence type="ECO:0000313" key="3">
    <source>
        <dbReference type="EMBL" id="KJB83841.1"/>
    </source>
</evidence>
<dbReference type="SUPFAM" id="SSF54001">
    <property type="entry name" value="Cysteine proteinases"/>
    <property type="match status" value="1"/>
</dbReference>
<dbReference type="InterPro" id="IPR038765">
    <property type="entry name" value="Papain-like_cys_pep_sf"/>
</dbReference>
<dbReference type="Pfam" id="PF02338">
    <property type="entry name" value="OTU"/>
    <property type="match status" value="1"/>
</dbReference>
<reference evidence="3 4" key="1">
    <citation type="journal article" date="2012" name="Nature">
        <title>Repeated polyploidization of Gossypium genomes and the evolution of spinnable cotton fibres.</title>
        <authorList>
            <person name="Paterson A.H."/>
            <person name="Wendel J.F."/>
            <person name="Gundlach H."/>
            <person name="Guo H."/>
            <person name="Jenkins J."/>
            <person name="Jin D."/>
            <person name="Llewellyn D."/>
            <person name="Showmaker K.C."/>
            <person name="Shu S."/>
            <person name="Udall J."/>
            <person name="Yoo M.J."/>
            <person name="Byers R."/>
            <person name="Chen W."/>
            <person name="Doron-Faigenboim A."/>
            <person name="Duke M.V."/>
            <person name="Gong L."/>
            <person name="Grimwood J."/>
            <person name="Grover C."/>
            <person name="Grupp K."/>
            <person name="Hu G."/>
            <person name="Lee T.H."/>
            <person name="Li J."/>
            <person name="Lin L."/>
            <person name="Liu T."/>
            <person name="Marler B.S."/>
            <person name="Page J.T."/>
            <person name="Roberts A.W."/>
            <person name="Romanel E."/>
            <person name="Sanders W.S."/>
            <person name="Szadkowski E."/>
            <person name="Tan X."/>
            <person name="Tang H."/>
            <person name="Xu C."/>
            <person name="Wang J."/>
            <person name="Wang Z."/>
            <person name="Zhang D."/>
            <person name="Zhang L."/>
            <person name="Ashrafi H."/>
            <person name="Bedon F."/>
            <person name="Bowers J.E."/>
            <person name="Brubaker C.L."/>
            <person name="Chee P.W."/>
            <person name="Das S."/>
            <person name="Gingle A.R."/>
            <person name="Haigler C.H."/>
            <person name="Harker D."/>
            <person name="Hoffmann L.V."/>
            <person name="Hovav R."/>
            <person name="Jones D.C."/>
            <person name="Lemke C."/>
            <person name="Mansoor S."/>
            <person name="ur Rahman M."/>
            <person name="Rainville L.N."/>
            <person name="Rambani A."/>
            <person name="Reddy U.K."/>
            <person name="Rong J.K."/>
            <person name="Saranga Y."/>
            <person name="Scheffler B.E."/>
            <person name="Scheffler J.A."/>
            <person name="Stelly D.M."/>
            <person name="Triplett B.A."/>
            <person name="Van Deynze A."/>
            <person name="Vaslin M.F."/>
            <person name="Waghmare V.N."/>
            <person name="Walford S.A."/>
            <person name="Wright R.J."/>
            <person name="Zaki E.A."/>
            <person name="Zhang T."/>
            <person name="Dennis E.S."/>
            <person name="Mayer K.F."/>
            <person name="Peterson D.G."/>
            <person name="Rokhsar D.S."/>
            <person name="Wang X."/>
            <person name="Schmutz J."/>
        </authorList>
    </citation>
    <scope>NUCLEOTIDE SEQUENCE [LARGE SCALE GENOMIC DNA]</scope>
</reference>
<dbReference type="Proteomes" id="UP000032304">
    <property type="component" value="Chromosome 13"/>
</dbReference>
<evidence type="ECO:0000259" key="2">
    <source>
        <dbReference type="PROSITE" id="PS50802"/>
    </source>
</evidence>
<comment type="similarity">
    <text evidence="1">Belongs to the peptidase C85 family.</text>
</comment>
<gene>
    <name evidence="3" type="ORF">B456_013G268100</name>
</gene>
<sequence>MITYEQEHAFVYWGLQLFNSDPYANCGYDGVVTQEDEEHYPVNYFEDHYGARECCNVENDEAIAHTVQLQELSQRAIIESSNKVSGYPQDCVDQSIGDFSSGQNCGQEVQDDTGPLSSCSSPEEKLVSEVDRLYSLELADEYALDREVGKRLNQMVPVPVIDEATLDHQRLLERLQVYNLVELKVEGDGICQFRALSDQFYRSPEHHEFLRQQVVNQVGLSAFLFFFKSYPDIDKGYVLMAYGDYLEKMSKSGEWGDHVTLQAAVDLYGVKIYFFLSFWAEVHYNSIYPFGDVPGFGITKKKKKKGRMFQNKHFESPDEYQ</sequence>
<dbReference type="Gramene" id="KJB83841">
    <property type="protein sequence ID" value="KJB83841"/>
    <property type="gene ID" value="B456_013G268100"/>
</dbReference>
<proteinExistence type="inferred from homology"/>
<dbReference type="InterPro" id="IPR050704">
    <property type="entry name" value="Peptidase_C85-like"/>
</dbReference>
<dbReference type="EMBL" id="CM001752">
    <property type="protein sequence ID" value="KJB83841.1"/>
    <property type="molecule type" value="Genomic_DNA"/>
</dbReference>
<dbReference type="PANTHER" id="PTHR12419">
    <property type="entry name" value="OTU DOMAIN CONTAINING PROTEIN"/>
    <property type="match status" value="1"/>
</dbReference>
<name>A0A0D2VJ07_GOSRA</name>
<dbReference type="GO" id="GO:0016579">
    <property type="term" value="P:protein deubiquitination"/>
    <property type="evidence" value="ECO:0007669"/>
    <property type="project" value="TreeGrafter"/>
</dbReference>
<dbReference type="STRING" id="29730.A0A0D2VJ07"/>